<evidence type="ECO:0000313" key="2">
    <source>
        <dbReference type="EnsemblMetazoa" id="AALB014651-PA"/>
    </source>
</evidence>
<proteinExistence type="predicted"/>
<sequence length="85" mass="9630">MHKIFTTISVSSRRAQEARNPHVQGLSGLVPGLTHSHNYYSSISFVLQHTRHATSFDTESRARPKGATHTPLQRHSYTHKQVKEP</sequence>
<dbReference type="VEuPathDB" id="VectorBase:AALB014651"/>
<name>A0A182FYF9_ANOAL</name>
<dbReference type="EnsemblMetazoa" id="AALB014651-RA">
    <property type="protein sequence ID" value="AALB014651-PA"/>
    <property type="gene ID" value="AALB014651"/>
</dbReference>
<organism evidence="2 3">
    <name type="scientific">Anopheles albimanus</name>
    <name type="common">New world malaria mosquito</name>
    <dbReference type="NCBI Taxonomy" id="7167"/>
    <lineage>
        <taxon>Eukaryota</taxon>
        <taxon>Metazoa</taxon>
        <taxon>Ecdysozoa</taxon>
        <taxon>Arthropoda</taxon>
        <taxon>Hexapoda</taxon>
        <taxon>Insecta</taxon>
        <taxon>Pterygota</taxon>
        <taxon>Neoptera</taxon>
        <taxon>Endopterygota</taxon>
        <taxon>Diptera</taxon>
        <taxon>Nematocera</taxon>
        <taxon>Culicoidea</taxon>
        <taxon>Culicidae</taxon>
        <taxon>Anophelinae</taxon>
        <taxon>Anopheles</taxon>
    </lineage>
</organism>
<feature type="compositionally biased region" description="Basic residues" evidence="1">
    <location>
        <begin position="76"/>
        <end position="85"/>
    </location>
</feature>
<dbReference type="AlphaFoldDB" id="A0A182FYF9"/>
<keyword evidence="3" id="KW-1185">Reference proteome</keyword>
<accession>A0A182FYF9</accession>
<protein>
    <submittedName>
        <fullName evidence="2">Uncharacterized protein</fullName>
    </submittedName>
</protein>
<dbReference type="Proteomes" id="UP000069272">
    <property type="component" value="Chromosome 2R"/>
</dbReference>
<feature type="region of interest" description="Disordered" evidence="1">
    <location>
        <begin position="54"/>
        <end position="85"/>
    </location>
</feature>
<evidence type="ECO:0000313" key="3">
    <source>
        <dbReference type="Proteomes" id="UP000069272"/>
    </source>
</evidence>
<reference evidence="2 3" key="1">
    <citation type="journal article" date="2017" name="G3 (Bethesda)">
        <title>The Physical Genome Mapping of Anopheles albimanus Corrected Scaffold Misassemblies and Identified Interarm Rearrangements in Genus Anopheles.</title>
        <authorList>
            <person name="Artemov G.N."/>
            <person name="Peery A.N."/>
            <person name="Jiang X."/>
            <person name="Tu Z."/>
            <person name="Stegniy V.N."/>
            <person name="Sharakhova M.V."/>
            <person name="Sharakhov I.V."/>
        </authorList>
    </citation>
    <scope>NUCLEOTIDE SEQUENCE [LARGE SCALE GENOMIC DNA]</scope>
    <source>
        <strain evidence="2 3">ALBI9_A</strain>
    </source>
</reference>
<evidence type="ECO:0000256" key="1">
    <source>
        <dbReference type="SAM" id="MobiDB-lite"/>
    </source>
</evidence>
<reference evidence="2" key="2">
    <citation type="submission" date="2022-08" db="UniProtKB">
        <authorList>
            <consortium name="EnsemblMetazoa"/>
        </authorList>
    </citation>
    <scope>IDENTIFICATION</scope>
    <source>
        <strain evidence="2">STECLA/ALBI9_A</strain>
    </source>
</reference>